<dbReference type="Proteomes" id="UP000773462">
    <property type="component" value="Unassembled WGS sequence"/>
</dbReference>
<reference evidence="2 3" key="1">
    <citation type="submission" date="2021-03" db="EMBL/GenBank/DDBJ databases">
        <title>Genomic Encyclopedia of Type Strains, Phase IV (KMG-IV): sequencing the most valuable type-strain genomes for metagenomic binning, comparative biology and taxonomic classification.</title>
        <authorList>
            <person name="Goeker M."/>
        </authorList>
    </citation>
    <scope>NUCLEOTIDE SEQUENCE [LARGE SCALE GENOMIC DNA]</scope>
    <source>
        <strain evidence="2 3">DSM 101953</strain>
    </source>
</reference>
<accession>A0ABS4NIW1</accession>
<sequence length="426" mass="46035">MKVAVYVVAQGGQWQARISLNLAVDELWWAGEVEGLGAWGGRWVVGRGQVADWESQAAERKGQRVARESQAAERKSQRADQRSQSADRVVVLSRSLPLGWAVKLAAACQFTNQMQRWDEAAWRKYAAALLKAEIRAEQAAGGGREAGWPFEEIQVYKLPEDRGWSEDEGRVVGGWNGGRKAGVSEWRDREGFEWGDEPGSEWASGRDSGGEKEWENERVIERGSRRENWRGNEQVSLRRKGLEALAAGADRLVTALDGRSLLQGEAEALVAEQLPELAEHWRAAAQLANLQGRLRLTAAVLGPAGAARLGLRRREVPRCLRCGSVPTCRTACAACGLAGCAYCEACLALGRSRACALLLRSAPLPAVRCTAGVSPTVAARRWGLSAAQAAAACAALGFLAEPRWGSWRSRAGAPPQEAQSGSCSGQ</sequence>
<evidence type="ECO:0000256" key="1">
    <source>
        <dbReference type="SAM" id="MobiDB-lite"/>
    </source>
</evidence>
<evidence type="ECO:0000313" key="2">
    <source>
        <dbReference type="EMBL" id="MBP2109968.1"/>
    </source>
</evidence>
<proteinExistence type="predicted"/>
<dbReference type="EMBL" id="JAGGLV010000001">
    <property type="protein sequence ID" value="MBP2109968.1"/>
    <property type="molecule type" value="Genomic_DNA"/>
</dbReference>
<name>A0ABS4NIW1_9BACL</name>
<protein>
    <submittedName>
        <fullName evidence="2">Uncharacterized protein</fullName>
    </submittedName>
</protein>
<gene>
    <name evidence="2" type="ORF">J2Z70_000107</name>
</gene>
<organism evidence="2 3">
    <name type="scientific">Paenibacillus silagei</name>
    <dbReference type="NCBI Taxonomy" id="1670801"/>
    <lineage>
        <taxon>Bacteria</taxon>
        <taxon>Bacillati</taxon>
        <taxon>Bacillota</taxon>
        <taxon>Bacilli</taxon>
        <taxon>Bacillales</taxon>
        <taxon>Paenibacillaceae</taxon>
        <taxon>Paenibacillus</taxon>
    </lineage>
</organism>
<keyword evidence="3" id="KW-1185">Reference proteome</keyword>
<comment type="caution">
    <text evidence="2">The sequence shown here is derived from an EMBL/GenBank/DDBJ whole genome shotgun (WGS) entry which is preliminary data.</text>
</comment>
<feature type="region of interest" description="Disordered" evidence="1">
    <location>
        <begin position="192"/>
        <end position="217"/>
    </location>
</feature>
<evidence type="ECO:0000313" key="3">
    <source>
        <dbReference type="Proteomes" id="UP000773462"/>
    </source>
</evidence>
<feature type="compositionally biased region" description="Basic and acidic residues" evidence="1">
    <location>
        <begin position="208"/>
        <end position="217"/>
    </location>
</feature>
<feature type="region of interest" description="Disordered" evidence="1">
    <location>
        <begin position="59"/>
        <end position="81"/>
    </location>
</feature>
<dbReference type="RefSeq" id="WP_245367890.1">
    <property type="nucleotide sequence ID" value="NZ_JAGGLV010000001.1"/>
</dbReference>